<evidence type="ECO:0000256" key="1">
    <source>
        <dbReference type="SAM" id="Phobius"/>
    </source>
</evidence>
<evidence type="ECO:0000313" key="2">
    <source>
        <dbReference type="EMBL" id="MDM8200300.1"/>
    </source>
</evidence>
<keyword evidence="3" id="KW-1185">Reference proteome</keyword>
<protein>
    <recommendedName>
        <fullName evidence="4">Tetratricopeptide repeat protein</fullName>
    </recommendedName>
</protein>
<dbReference type="RefSeq" id="WP_289599169.1">
    <property type="nucleotide sequence ID" value="NZ_JAUDCL010000003.1"/>
</dbReference>
<reference evidence="2 3" key="1">
    <citation type="submission" date="2023-06" db="EMBL/GenBank/DDBJ databases">
        <title>Identification and characterization of horizontal gene transfer across gut microbiota members of farm animals based on homology search.</title>
        <authorList>
            <person name="Schwarzerova J."/>
            <person name="Nykrynova M."/>
            <person name="Jureckova K."/>
            <person name="Cejkova D."/>
            <person name="Rychlik I."/>
        </authorList>
    </citation>
    <scope>NUCLEOTIDE SEQUENCE [LARGE SCALE GENOMIC DNA]</scope>
    <source>
        <strain evidence="2 3">ET340</strain>
    </source>
</reference>
<gene>
    <name evidence="2" type="ORF">QUW08_03160</name>
</gene>
<keyword evidence="1" id="KW-0812">Transmembrane</keyword>
<dbReference type="InterPro" id="IPR011990">
    <property type="entry name" value="TPR-like_helical_dom_sf"/>
</dbReference>
<keyword evidence="1" id="KW-1133">Transmembrane helix</keyword>
<keyword evidence="1" id="KW-0472">Membrane</keyword>
<dbReference type="Gene3D" id="1.25.40.10">
    <property type="entry name" value="Tetratricopeptide repeat domain"/>
    <property type="match status" value="1"/>
</dbReference>
<evidence type="ECO:0000313" key="3">
    <source>
        <dbReference type="Proteomes" id="UP001529380"/>
    </source>
</evidence>
<evidence type="ECO:0008006" key="4">
    <source>
        <dbReference type="Google" id="ProtNLM"/>
    </source>
</evidence>
<dbReference type="EMBL" id="JAUDCL010000003">
    <property type="protein sequence ID" value="MDM8200300.1"/>
    <property type="molecule type" value="Genomic_DNA"/>
</dbReference>
<feature type="transmembrane region" description="Helical" evidence="1">
    <location>
        <begin position="15"/>
        <end position="39"/>
    </location>
</feature>
<accession>A0ABT7UPY4</accession>
<name>A0ABT7UPY4_9FIRM</name>
<feature type="transmembrane region" description="Helical" evidence="1">
    <location>
        <begin position="45"/>
        <end position="68"/>
    </location>
</feature>
<organism evidence="2 3">
    <name type="scientific">Allofournierella massiliensis</name>
    <dbReference type="NCBI Taxonomy" id="1650663"/>
    <lineage>
        <taxon>Bacteria</taxon>
        <taxon>Bacillati</taxon>
        <taxon>Bacillota</taxon>
        <taxon>Clostridia</taxon>
        <taxon>Eubacteriales</taxon>
        <taxon>Oscillospiraceae</taxon>
        <taxon>Allofournierella</taxon>
    </lineage>
</organism>
<proteinExistence type="predicted"/>
<dbReference type="Proteomes" id="UP001529380">
    <property type="component" value="Unassembled WGS sequence"/>
</dbReference>
<comment type="caution">
    <text evidence="2">The sequence shown here is derived from an EMBL/GenBank/DDBJ whole genome shotgun (WGS) entry which is preliminary data.</text>
</comment>
<sequence length="619" mass="71867">MTIKYNKRNSKQRKLVVYSIIGGIALVANITSLVCTLISSASYSSIITLNSCIASFVISCISILYCIVQDICQTSQTPPDRFVFKNKKDIPFVDREELIEEVLRGISQKIIAHQNYYSKSIRYGVRNGKTAFAERVCAELQEIKNKRGRGFCQFDPKVASKFGNIILVDYTTYKDSFEMHIKSDYVYIRGKINLVVVTNVRNQEFPWSENLKDPDIFFVLLNFNNTSDDALLFQDDKIVELLHELQSVPSFAPLLQNKSKKQIGFMAEKLGRLSHNNIGTIVDLLTSNDFSLLMEMDASFVEFYLALRQGQYAKATKLYADLPLPPPQNKALEYKTRYEKANLDHFLGKYNDAYESLVYLLAEICNKDTFMNSNIGKAMYFDIILLQSHILKHLGRFEDSINTLQQVGAQDQNAVWLRAHFSVTILRLNELIQPSAEWGTLLRNLESMMEQFRNTRKLVNSSYYYYETYHPIVEFYLKRFDHALIPGLIRQEEKAIAYYEVEERRYLTNCYFIKAELLRISEQWREAEKYYTLCYDICTNNGDKDILYLIAITCKCLQQFENVQPKIPLDCDNIISECKQQEGYGFHHRLISTMELAIENAEYRSNWLAHYRSTITPIP</sequence>